<proteinExistence type="predicted"/>
<name>A0ABQ6N113_9STRA</name>
<dbReference type="Gene3D" id="3.90.1410.10">
    <property type="entry name" value="set domain protein methyltransferase, domain 1"/>
    <property type="match status" value="1"/>
</dbReference>
<gene>
    <name evidence="2" type="ORF">TeGR_g1017</name>
</gene>
<dbReference type="SUPFAM" id="SSF82199">
    <property type="entry name" value="SET domain"/>
    <property type="match status" value="1"/>
</dbReference>
<reference evidence="2 3" key="1">
    <citation type="journal article" date="2023" name="Commun. Biol.">
        <title>Genome analysis of Parmales, the sister group of diatoms, reveals the evolutionary specialization of diatoms from phago-mixotrophs to photoautotrophs.</title>
        <authorList>
            <person name="Ban H."/>
            <person name="Sato S."/>
            <person name="Yoshikawa S."/>
            <person name="Yamada K."/>
            <person name="Nakamura Y."/>
            <person name="Ichinomiya M."/>
            <person name="Sato N."/>
            <person name="Blanc-Mathieu R."/>
            <person name="Endo H."/>
            <person name="Kuwata A."/>
            <person name="Ogata H."/>
        </authorList>
    </citation>
    <scope>NUCLEOTIDE SEQUENCE [LARGE SCALE GENOMIC DNA]</scope>
</reference>
<feature type="region of interest" description="Disordered" evidence="1">
    <location>
        <begin position="1"/>
        <end position="29"/>
    </location>
</feature>
<organism evidence="2 3">
    <name type="scientific">Tetraparma gracilis</name>
    <dbReference type="NCBI Taxonomy" id="2962635"/>
    <lineage>
        <taxon>Eukaryota</taxon>
        <taxon>Sar</taxon>
        <taxon>Stramenopiles</taxon>
        <taxon>Ochrophyta</taxon>
        <taxon>Bolidophyceae</taxon>
        <taxon>Parmales</taxon>
        <taxon>Triparmaceae</taxon>
        <taxon>Tetraparma</taxon>
    </lineage>
</organism>
<sequence length="211" mass="22143">MPSTPPQDDPPPPPPPKPRDPSAALDPNASWNAALSGSVTAAPGEGEKQLKLRGLLGLPSPAGRSANAALIAWLGGAGVYLEDRSDWGTAPHPLAVSSETVDEATNESTGRGLLARRSVSDGDELLAIPLEFTMTKDAALRALNGQSGLRDAAGRPPLQGSVNEYLAVACLLIYERYAVPARTGKPSFWQPYLDILPETGEVAPTFTWPGE</sequence>
<dbReference type="EMBL" id="BRYB01001971">
    <property type="protein sequence ID" value="GMI37357.1"/>
    <property type="molecule type" value="Genomic_DNA"/>
</dbReference>
<accession>A0ABQ6N113</accession>
<evidence type="ECO:0000313" key="3">
    <source>
        <dbReference type="Proteomes" id="UP001165060"/>
    </source>
</evidence>
<dbReference type="InterPro" id="IPR046341">
    <property type="entry name" value="SET_dom_sf"/>
</dbReference>
<comment type="caution">
    <text evidence="2">The sequence shown here is derived from an EMBL/GenBank/DDBJ whole genome shotgun (WGS) entry which is preliminary data.</text>
</comment>
<dbReference type="Proteomes" id="UP001165060">
    <property type="component" value="Unassembled WGS sequence"/>
</dbReference>
<protein>
    <submittedName>
        <fullName evidence="2">Uncharacterized protein</fullName>
    </submittedName>
</protein>
<feature type="compositionally biased region" description="Pro residues" evidence="1">
    <location>
        <begin position="1"/>
        <end position="16"/>
    </location>
</feature>
<evidence type="ECO:0000313" key="2">
    <source>
        <dbReference type="EMBL" id="GMI37357.1"/>
    </source>
</evidence>
<keyword evidence="3" id="KW-1185">Reference proteome</keyword>
<evidence type="ECO:0000256" key="1">
    <source>
        <dbReference type="SAM" id="MobiDB-lite"/>
    </source>
</evidence>